<feature type="domain" description="Large ribosomal subunit protein uL2 C-terminal" evidence="4">
    <location>
        <begin position="123"/>
        <end position="251"/>
    </location>
</feature>
<keyword evidence="2 6" id="KW-0689">Ribosomal protein</keyword>
<dbReference type="SMART" id="SM01382">
    <property type="entry name" value="Ribosomal_L2_C"/>
    <property type="match status" value="1"/>
</dbReference>
<dbReference type="EMBL" id="AB854048">
    <property type="protein sequence ID" value="BAO51950.1"/>
    <property type="molecule type" value="Genomic_DNA"/>
</dbReference>
<dbReference type="NCBIfam" id="TIGR01171">
    <property type="entry name" value="rplB_bact"/>
    <property type="match status" value="1"/>
</dbReference>
<dbReference type="PANTHER" id="PTHR13691:SF5">
    <property type="entry name" value="LARGE RIBOSOMAL SUBUNIT PROTEIN UL2M"/>
    <property type="match status" value="1"/>
</dbReference>
<dbReference type="GO" id="GO:0032543">
    <property type="term" value="P:mitochondrial translation"/>
    <property type="evidence" value="ECO:0007669"/>
    <property type="project" value="TreeGrafter"/>
</dbReference>
<evidence type="ECO:0000256" key="1">
    <source>
        <dbReference type="ARBA" id="ARBA00005636"/>
    </source>
</evidence>
<dbReference type="InterPro" id="IPR014726">
    <property type="entry name" value="Ribosomal_uL2_dom3"/>
</dbReference>
<dbReference type="Pfam" id="PF00181">
    <property type="entry name" value="Ribosomal_L2_N"/>
    <property type="match status" value="1"/>
</dbReference>
<dbReference type="GO" id="GO:0003735">
    <property type="term" value="F:structural constituent of ribosome"/>
    <property type="evidence" value="ECO:0007669"/>
    <property type="project" value="InterPro"/>
</dbReference>
<accession>W8VJU7</accession>
<dbReference type="InterPro" id="IPR005880">
    <property type="entry name" value="Ribosomal_uL2_bac/org-type"/>
</dbReference>
<name>W8VJU7_9EUKA</name>
<dbReference type="InterPro" id="IPR008991">
    <property type="entry name" value="Translation_prot_SH3-like_sf"/>
</dbReference>
<dbReference type="Gene3D" id="2.30.30.30">
    <property type="match status" value="1"/>
</dbReference>
<dbReference type="SUPFAM" id="SSF50104">
    <property type="entry name" value="Translation proteins SH3-like domain"/>
    <property type="match status" value="1"/>
</dbReference>
<dbReference type="Gene3D" id="2.40.50.140">
    <property type="entry name" value="Nucleic acid-binding proteins"/>
    <property type="match status" value="1"/>
</dbReference>
<dbReference type="InterPro" id="IPR002171">
    <property type="entry name" value="Ribosomal_uL2"/>
</dbReference>
<evidence type="ECO:0000313" key="6">
    <source>
        <dbReference type="EMBL" id="BAO51950.1"/>
    </source>
</evidence>
<dbReference type="GeneID" id="18490775"/>
<dbReference type="Pfam" id="PF03947">
    <property type="entry name" value="Ribosomal_L2_C"/>
    <property type="match status" value="1"/>
</dbReference>
<dbReference type="FunFam" id="4.10.950.10:FF:000001">
    <property type="entry name" value="50S ribosomal protein L2"/>
    <property type="match status" value="1"/>
</dbReference>
<sequence length="278" mass="31146">MILKAHKPITPSLRQTSLVDKAFLWKGSTVKKYKKALSYSFGRDSHGHITVRHKERGSKHLYRSVHFNQTRLTDFFVTRIEYDPNRSAFIALIQQIDNNLSYILAPRGLKVGDFLQPYVSTQVKAGNILLLNSVPIGSMIHNIQFTANKKAQLVRSAGCYAQLITRNKDVSLIRLPSGERRYISNQTSVSLGAVSNISWGEQNLGKAGRVRWLGIRPSVRGVAMNPVDHPHGGGEGKTAAGRHPVSLWGKLTKGKKHEINVYIMRLFLNVDTKNNLIL</sequence>
<dbReference type="SUPFAM" id="SSF50249">
    <property type="entry name" value="Nucleic acid-binding proteins"/>
    <property type="match status" value="1"/>
</dbReference>
<dbReference type="InterPro" id="IPR022669">
    <property type="entry name" value="Ribosomal_uL2_C"/>
</dbReference>
<dbReference type="RefSeq" id="YP_009004108.1">
    <property type="nucleotide sequence ID" value="NC_023545.1"/>
</dbReference>
<dbReference type="InterPro" id="IPR022671">
    <property type="entry name" value="Ribosomal_uL2_CS"/>
</dbReference>
<dbReference type="InterPro" id="IPR014722">
    <property type="entry name" value="Rib_uL2_dom2"/>
</dbReference>
<dbReference type="PANTHER" id="PTHR13691">
    <property type="entry name" value="RIBOSOMAL PROTEIN L2"/>
    <property type="match status" value="1"/>
</dbReference>
<geneLocation type="mitochondrion" evidence="6"/>
<evidence type="ECO:0000256" key="3">
    <source>
        <dbReference type="ARBA" id="ARBA00023274"/>
    </source>
</evidence>
<comment type="similarity">
    <text evidence="1">Belongs to the universal ribosomal protein uL2 family.</text>
</comment>
<organism evidence="6">
    <name type="scientific">Tsukubamonas globosa</name>
    <dbReference type="NCBI Taxonomy" id="875863"/>
    <lineage>
        <taxon>Eukaryota</taxon>
        <taxon>Discoba</taxon>
        <taxon>Tsukubamonadida</taxon>
        <taxon>Tsukubamonadidae</taxon>
        <taxon>Tsukubamonas</taxon>
    </lineage>
</organism>
<feature type="domain" description="Large ribosomal subunit protein uL2 RNA-binding" evidence="5">
    <location>
        <begin position="42"/>
        <end position="117"/>
    </location>
</feature>
<dbReference type="GO" id="GO:0005762">
    <property type="term" value="C:mitochondrial large ribosomal subunit"/>
    <property type="evidence" value="ECO:0007669"/>
    <property type="project" value="TreeGrafter"/>
</dbReference>
<evidence type="ECO:0000259" key="4">
    <source>
        <dbReference type="SMART" id="SM01382"/>
    </source>
</evidence>
<keyword evidence="6" id="KW-0496">Mitochondrion</keyword>
<dbReference type="GO" id="GO:0016740">
    <property type="term" value="F:transferase activity"/>
    <property type="evidence" value="ECO:0007669"/>
    <property type="project" value="InterPro"/>
</dbReference>
<evidence type="ECO:0000256" key="2">
    <source>
        <dbReference type="ARBA" id="ARBA00022980"/>
    </source>
</evidence>
<keyword evidence="3" id="KW-0687">Ribonucleoprotein</keyword>
<dbReference type="PIRSF" id="PIRSF002158">
    <property type="entry name" value="Ribosomal_L2"/>
    <property type="match status" value="1"/>
</dbReference>
<dbReference type="InterPro" id="IPR012340">
    <property type="entry name" value="NA-bd_OB-fold"/>
</dbReference>
<protein>
    <submittedName>
        <fullName evidence="6">Ribosomal protein L2</fullName>
    </submittedName>
</protein>
<evidence type="ECO:0000259" key="5">
    <source>
        <dbReference type="SMART" id="SM01383"/>
    </source>
</evidence>
<dbReference type="AlphaFoldDB" id="W8VJU7"/>
<dbReference type="PROSITE" id="PS00467">
    <property type="entry name" value="RIBOSOMAL_L2"/>
    <property type="match status" value="1"/>
</dbReference>
<dbReference type="SMART" id="SM01383">
    <property type="entry name" value="Ribosomal_L2"/>
    <property type="match status" value="1"/>
</dbReference>
<dbReference type="InterPro" id="IPR022666">
    <property type="entry name" value="Ribosomal_uL2_RNA-bd_dom"/>
</dbReference>
<reference evidence="6" key="1">
    <citation type="journal article" date="2014" name="Genome Biol. Evol.">
        <title>Gene Content Evolution in Discobid Mitochondria Deduced from the Phylogenetic Position and Complete Mitochondrial Genome of Tsukubamonas globosa.</title>
        <authorList>
            <person name="Kamikawa R."/>
            <person name="Kolisko M."/>
            <person name="Nishimura Y."/>
            <person name="Yabuki A."/>
            <person name="Brown M.W."/>
            <person name="Ishikawa S.A."/>
            <person name="Ishida K."/>
            <person name="Roger A.J."/>
            <person name="Hashimoto T."/>
            <person name="Inagaki Y."/>
        </authorList>
    </citation>
    <scope>NUCLEOTIDE SEQUENCE</scope>
</reference>
<dbReference type="Gene3D" id="4.10.950.10">
    <property type="entry name" value="Ribosomal protein L2, domain 3"/>
    <property type="match status" value="1"/>
</dbReference>
<proteinExistence type="inferred from homology"/>
<gene>
    <name evidence="6" type="primary">rpl2</name>
</gene>
<dbReference type="GO" id="GO:0003723">
    <property type="term" value="F:RNA binding"/>
    <property type="evidence" value="ECO:0007669"/>
    <property type="project" value="InterPro"/>
</dbReference>